<name>A0A4Z0YEF9_9FIRM</name>
<proteinExistence type="predicted"/>
<sequence>MAIVQKTLKDAGFDGIFSEVLHDEKLGLKNPYQLRLFHLSVVDNEFSFDALKKFLLKNIGQYIYSRERIKKFMSDDEITLIGLKAVELLRDRCNTRCTESVQQI</sequence>
<feature type="domain" description="Anti-bacteriophage protein A/HamA C-terminal" evidence="1">
    <location>
        <begin position="16"/>
        <end position="88"/>
    </location>
</feature>
<evidence type="ECO:0000259" key="1">
    <source>
        <dbReference type="Pfam" id="PF08878"/>
    </source>
</evidence>
<evidence type="ECO:0000313" key="3">
    <source>
        <dbReference type="Proteomes" id="UP000297714"/>
    </source>
</evidence>
<accession>A0A4Z0YEF9</accession>
<dbReference type="Proteomes" id="UP000297714">
    <property type="component" value="Unassembled WGS sequence"/>
</dbReference>
<evidence type="ECO:0000313" key="2">
    <source>
        <dbReference type="EMBL" id="TGJ77233.1"/>
    </source>
</evidence>
<gene>
    <name evidence="2" type="ORF">CAGA_06020</name>
</gene>
<dbReference type="EMBL" id="SRMQ01000002">
    <property type="protein sequence ID" value="TGJ77233.1"/>
    <property type="molecule type" value="Genomic_DNA"/>
</dbReference>
<dbReference type="Pfam" id="PF08878">
    <property type="entry name" value="HamA"/>
    <property type="match status" value="1"/>
</dbReference>
<comment type="caution">
    <text evidence="2">The sequence shown here is derived from an EMBL/GenBank/DDBJ whole genome shotgun (WGS) entry which is preliminary data.</text>
</comment>
<keyword evidence="3" id="KW-1185">Reference proteome</keyword>
<reference evidence="2 3" key="1">
    <citation type="submission" date="2019-04" db="EMBL/GenBank/DDBJ databases">
        <authorList>
            <person name="Poehlein A."/>
            <person name="Bengelsdorf F.R."/>
            <person name="Duerre P."/>
            <person name="Daniel R."/>
        </authorList>
    </citation>
    <scope>NUCLEOTIDE SEQUENCE [LARGE SCALE GENOMIC DNA]</scope>
    <source>
        <strain evidence="2 3">BS-1</strain>
    </source>
</reference>
<dbReference type="OrthoDB" id="4964195at2"/>
<protein>
    <recommendedName>
        <fullName evidence="1">Anti-bacteriophage protein A/HamA C-terminal domain-containing protein</fullName>
    </recommendedName>
</protein>
<dbReference type="AlphaFoldDB" id="A0A4Z0YEF9"/>
<dbReference type="RefSeq" id="WP_135657567.1">
    <property type="nucleotide sequence ID" value="NZ_SRMQ01000002.1"/>
</dbReference>
<organism evidence="2 3">
    <name type="scientific">Caproiciproducens galactitolivorans</name>
    <dbReference type="NCBI Taxonomy" id="642589"/>
    <lineage>
        <taxon>Bacteria</taxon>
        <taxon>Bacillati</taxon>
        <taxon>Bacillota</taxon>
        <taxon>Clostridia</taxon>
        <taxon>Eubacteriales</taxon>
        <taxon>Acutalibacteraceae</taxon>
        <taxon>Caproiciproducens</taxon>
    </lineage>
</organism>
<dbReference type="InterPro" id="IPR014976">
    <property type="entry name" value="AbpA_HamA_C"/>
</dbReference>